<reference evidence="2 3" key="1">
    <citation type="submission" date="2014-01" db="EMBL/GenBank/DDBJ databases">
        <authorList>
            <consortium name="DOE Joint Genome Institute"/>
            <person name="Anderson I."/>
            <person name="Huntemann M."/>
            <person name="Han J."/>
            <person name="Chen A."/>
            <person name="Kyrpides N."/>
            <person name="Mavromatis K."/>
            <person name="Markowitz V."/>
            <person name="Palaniappan K."/>
            <person name="Ivanova N."/>
            <person name="Schaumberg A."/>
            <person name="Pati A."/>
            <person name="Liolios K."/>
            <person name="Nordberg H.P."/>
            <person name="Cantor M.N."/>
            <person name="Hua S.X."/>
            <person name="Woyke T."/>
        </authorList>
    </citation>
    <scope>NUCLEOTIDE SEQUENCE [LARGE SCALE GENOMIC DNA]</scope>
    <source>
        <strain evidence="2 3">XH-48</strain>
        <plasmid evidence="3">1</plasmid>
    </source>
</reference>
<organism evidence="2 3">
    <name type="scientific">Halostagnicola larsenii XH-48</name>
    <dbReference type="NCBI Taxonomy" id="797299"/>
    <lineage>
        <taxon>Archaea</taxon>
        <taxon>Methanobacteriati</taxon>
        <taxon>Methanobacteriota</taxon>
        <taxon>Stenosarchaea group</taxon>
        <taxon>Halobacteria</taxon>
        <taxon>Halobacteriales</taxon>
        <taxon>Natrialbaceae</taxon>
        <taxon>Halostagnicola</taxon>
    </lineage>
</organism>
<dbReference type="Proteomes" id="UP000019024">
    <property type="component" value="Plasmid unnamed"/>
</dbReference>
<feature type="region of interest" description="Disordered" evidence="1">
    <location>
        <begin position="1"/>
        <end position="20"/>
    </location>
</feature>
<name>W0JSA7_9EURY</name>
<dbReference type="HOGENOM" id="CLU_3322840_0_0_2"/>
<evidence type="ECO:0000313" key="3">
    <source>
        <dbReference type="Proteomes" id="UP000019024"/>
    </source>
</evidence>
<feature type="compositionally biased region" description="Polar residues" evidence="1">
    <location>
        <begin position="7"/>
        <end position="19"/>
    </location>
</feature>
<keyword evidence="2" id="KW-0614">Plasmid</keyword>
<dbReference type="KEGG" id="hlr:HALLA_04045"/>
<sequence length="38" mass="4119">MQRALEATQQAAQGRSGTPVSEFLGEETVWLRAAVEAE</sequence>
<proteinExistence type="predicted"/>
<gene>
    <name evidence="2" type="ORF">HALLA_04045</name>
</gene>
<dbReference type="AlphaFoldDB" id="W0JSA7"/>
<dbReference type="EMBL" id="CP007056">
    <property type="protein sequence ID" value="AHG01576.1"/>
    <property type="molecule type" value="Genomic_DNA"/>
</dbReference>
<geneLocation type="plasmid" evidence="2">
    <name>unnamed</name>
</geneLocation>
<protein>
    <submittedName>
        <fullName evidence="2">Uncharacterized protein</fullName>
    </submittedName>
</protein>
<evidence type="ECO:0000313" key="2">
    <source>
        <dbReference type="EMBL" id="AHG01576.1"/>
    </source>
</evidence>
<accession>W0JSA7</accession>
<keyword evidence="3" id="KW-1185">Reference proteome</keyword>
<evidence type="ECO:0000256" key="1">
    <source>
        <dbReference type="SAM" id="MobiDB-lite"/>
    </source>
</evidence>